<feature type="domain" description="Lsr2 dimerization" evidence="3">
    <location>
        <begin position="1"/>
        <end position="60"/>
    </location>
</feature>
<name>A0A917FUB0_9NOCA</name>
<comment type="caution">
    <text evidence="5">The sequence shown here is derived from an EMBL/GenBank/DDBJ whole genome shotgun (WGS) entry which is preliminary data.</text>
</comment>
<dbReference type="InterPro" id="IPR024412">
    <property type="entry name" value="Lsr2_dim_dom"/>
</dbReference>
<dbReference type="GO" id="GO:0016746">
    <property type="term" value="F:acyltransferase activity"/>
    <property type="evidence" value="ECO:0007669"/>
    <property type="project" value="InterPro"/>
</dbReference>
<dbReference type="Pfam" id="PF23359">
    <property type="entry name" value="Lsr2_DNA-bd"/>
    <property type="match status" value="1"/>
</dbReference>
<dbReference type="InterPro" id="IPR042261">
    <property type="entry name" value="Lsr2-like_dimerization"/>
</dbReference>
<sequence length="118" mass="13379">MAKKVVVQLVDDIDQEPIEDGGEHIQFAVGGVEYEIDLNDENAAEFHRKLDYYIDFATKIDGRRSRSTSPATTQRRDPDLTKAVREWARENGHTVSARGRISADIQQAYDAAHNGRHR</sequence>
<feature type="domain" description="Lsr2 DNA-binding" evidence="4">
    <location>
        <begin position="77"/>
        <end position="112"/>
    </location>
</feature>
<reference evidence="5" key="2">
    <citation type="submission" date="2020-09" db="EMBL/GenBank/DDBJ databases">
        <authorList>
            <person name="Sun Q."/>
            <person name="Sedlacek I."/>
        </authorList>
    </citation>
    <scope>NUCLEOTIDE SEQUENCE</scope>
    <source>
        <strain evidence="5">CCM 7905</strain>
    </source>
</reference>
<gene>
    <name evidence="5" type="ORF">GCM10007304_19990</name>
</gene>
<feature type="region of interest" description="Disordered" evidence="2">
    <location>
        <begin position="90"/>
        <end position="118"/>
    </location>
</feature>
<protein>
    <submittedName>
        <fullName evidence="5">Protein lsr2</fullName>
    </submittedName>
</protein>
<dbReference type="Pfam" id="PF11774">
    <property type="entry name" value="Lsr2"/>
    <property type="match status" value="1"/>
</dbReference>
<evidence type="ECO:0000313" key="6">
    <source>
        <dbReference type="Proteomes" id="UP000654257"/>
    </source>
</evidence>
<proteinExistence type="predicted"/>
<evidence type="ECO:0000256" key="1">
    <source>
        <dbReference type="ARBA" id="ARBA00023125"/>
    </source>
</evidence>
<reference evidence="5" key="1">
    <citation type="journal article" date="2014" name="Int. J. Syst. Evol. Microbiol.">
        <title>Complete genome sequence of Corynebacterium casei LMG S-19264T (=DSM 44701T), isolated from a smear-ripened cheese.</title>
        <authorList>
            <consortium name="US DOE Joint Genome Institute (JGI-PGF)"/>
            <person name="Walter F."/>
            <person name="Albersmeier A."/>
            <person name="Kalinowski J."/>
            <person name="Ruckert C."/>
        </authorList>
    </citation>
    <scope>NUCLEOTIDE SEQUENCE</scope>
    <source>
        <strain evidence="5">CCM 7905</strain>
    </source>
</reference>
<dbReference type="EMBL" id="BMCU01000002">
    <property type="protein sequence ID" value="GGG05909.1"/>
    <property type="molecule type" value="Genomic_DNA"/>
</dbReference>
<dbReference type="Gene3D" id="3.30.60.230">
    <property type="entry name" value="Lsr2, dimerization domain"/>
    <property type="match status" value="1"/>
</dbReference>
<dbReference type="InterPro" id="IPR055370">
    <property type="entry name" value="Lsr2_DNA-bd"/>
</dbReference>
<dbReference type="AlphaFoldDB" id="A0A917FUB0"/>
<organism evidence="5 6">
    <name type="scientific">Rhodococcoides trifolii</name>
    <dbReference type="NCBI Taxonomy" id="908250"/>
    <lineage>
        <taxon>Bacteria</taxon>
        <taxon>Bacillati</taxon>
        <taxon>Actinomycetota</taxon>
        <taxon>Actinomycetes</taxon>
        <taxon>Mycobacteriales</taxon>
        <taxon>Nocardiaceae</taxon>
        <taxon>Rhodococcoides</taxon>
    </lineage>
</organism>
<dbReference type="InterPro" id="IPR036625">
    <property type="entry name" value="E3-bd_dom_sf"/>
</dbReference>
<evidence type="ECO:0000256" key="2">
    <source>
        <dbReference type="SAM" id="MobiDB-lite"/>
    </source>
</evidence>
<dbReference type="GO" id="GO:0003677">
    <property type="term" value="F:DNA binding"/>
    <property type="evidence" value="ECO:0007669"/>
    <property type="project" value="UniProtKB-KW"/>
</dbReference>
<keyword evidence="6" id="KW-1185">Reference proteome</keyword>
<feature type="region of interest" description="Disordered" evidence="2">
    <location>
        <begin position="63"/>
        <end position="82"/>
    </location>
</feature>
<evidence type="ECO:0000259" key="3">
    <source>
        <dbReference type="Pfam" id="PF11774"/>
    </source>
</evidence>
<dbReference type="Proteomes" id="UP000654257">
    <property type="component" value="Unassembled WGS sequence"/>
</dbReference>
<keyword evidence="1" id="KW-0238">DNA-binding</keyword>
<evidence type="ECO:0000259" key="4">
    <source>
        <dbReference type="Pfam" id="PF23359"/>
    </source>
</evidence>
<dbReference type="RefSeq" id="WP_188544638.1">
    <property type="nucleotide sequence ID" value="NZ_BMCU01000002.1"/>
</dbReference>
<dbReference type="Gene3D" id="4.10.320.10">
    <property type="entry name" value="E3-binding domain"/>
    <property type="match status" value="1"/>
</dbReference>
<evidence type="ECO:0000313" key="5">
    <source>
        <dbReference type="EMBL" id="GGG05909.1"/>
    </source>
</evidence>
<accession>A0A917FUB0</accession>